<reference evidence="2 3" key="2">
    <citation type="submission" date="2019-09" db="EMBL/GenBank/DDBJ databases">
        <authorList>
            <person name="Jin C."/>
        </authorList>
    </citation>
    <scope>NUCLEOTIDE SEQUENCE [LARGE SCALE GENOMIC DNA]</scope>
    <source>
        <strain evidence="2 3">BN140002</strain>
    </source>
</reference>
<comment type="caution">
    <text evidence="2">The sequence shown here is derived from an EMBL/GenBank/DDBJ whole genome shotgun (WGS) entry which is preliminary data.</text>
</comment>
<dbReference type="OrthoDB" id="9806585at2"/>
<dbReference type="InterPro" id="IPR044855">
    <property type="entry name" value="CoA-Trfase_III_dom3_sf"/>
</dbReference>
<dbReference type="InterPro" id="IPR003673">
    <property type="entry name" value="CoA-Trfase_fam_III"/>
</dbReference>
<keyword evidence="3" id="KW-1185">Reference proteome</keyword>
<name>A0A5B2VGE5_9HYPH</name>
<proteinExistence type="predicted"/>
<dbReference type="PANTHER" id="PTHR48207">
    <property type="entry name" value="SUCCINATE--HYDROXYMETHYLGLUTARATE COA-TRANSFERASE"/>
    <property type="match status" value="1"/>
</dbReference>
<sequence>MPGALEGLLVVAIEQAVAAPMCTLRLADAGARVIKIERPEGDTARHYDAAVQGLSAYFAWLNRSKESAVLDLKSPDGLALAQRLAAHADVVVQNLAPGAAARLGLDAAALTALHPRLIAVDIVGYGGDTPYRDMRAYDMLVQAESGVCAVTGTPETPSKVGVSVADIATGMNAHAAILEALIARGASGRGRAIEIAMFDGMADWMSVPLLHHTEGGRPTARHGLSHASIYPYARYACRDGDVVIAVQHQGEWHRFCEGVLGRPDLTRDDRFADNARRVRNREALDAIIAPRFAALAQGDAIGLLEANAIAWARVSGVADLAGHPALRCLESPTGDGGHFLVPRPAGREPFAPGPVPRLGEHTDRIRAEFAAP</sequence>
<dbReference type="GO" id="GO:0008410">
    <property type="term" value="F:CoA-transferase activity"/>
    <property type="evidence" value="ECO:0007669"/>
    <property type="project" value="TreeGrafter"/>
</dbReference>
<dbReference type="Gene3D" id="3.40.50.10540">
    <property type="entry name" value="Crotonobetainyl-coa:carnitine coa-transferase, domain 1"/>
    <property type="match status" value="1"/>
</dbReference>
<dbReference type="PANTHER" id="PTHR48207:SF3">
    <property type="entry name" value="SUCCINATE--HYDROXYMETHYLGLUTARATE COA-TRANSFERASE"/>
    <property type="match status" value="1"/>
</dbReference>
<gene>
    <name evidence="2" type="ORF">F0L46_08065</name>
</gene>
<dbReference type="Gene3D" id="3.30.1540.10">
    <property type="entry name" value="formyl-coa transferase, domain 3"/>
    <property type="match status" value="1"/>
</dbReference>
<dbReference type="RefSeq" id="WP_149816556.1">
    <property type="nucleotide sequence ID" value="NZ_VUOA01000018.1"/>
</dbReference>
<reference evidence="2 3" key="1">
    <citation type="submission" date="2019-09" db="EMBL/GenBank/DDBJ databases">
        <title>Salinarimonas rosea gen. nov., sp. nov., a new member of the a-2 subgroup of the Proteobacteria.</title>
        <authorList>
            <person name="Liu J."/>
        </authorList>
    </citation>
    <scope>NUCLEOTIDE SEQUENCE [LARGE SCALE GENOMIC DNA]</scope>
    <source>
        <strain evidence="2 3">BN140002</strain>
    </source>
</reference>
<dbReference type="InterPro" id="IPR050483">
    <property type="entry name" value="CoA-transferase_III_domain"/>
</dbReference>
<dbReference type="AlphaFoldDB" id="A0A5B2VGE5"/>
<dbReference type="SUPFAM" id="SSF89796">
    <property type="entry name" value="CoA-transferase family III (CaiB/BaiF)"/>
    <property type="match status" value="1"/>
</dbReference>
<organism evidence="2 3">
    <name type="scientific">Salinarimonas soli</name>
    <dbReference type="NCBI Taxonomy" id="1638099"/>
    <lineage>
        <taxon>Bacteria</taxon>
        <taxon>Pseudomonadati</taxon>
        <taxon>Pseudomonadota</taxon>
        <taxon>Alphaproteobacteria</taxon>
        <taxon>Hyphomicrobiales</taxon>
        <taxon>Salinarimonadaceae</taxon>
        <taxon>Salinarimonas</taxon>
    </lineage>
</organism>
<dbReference type="EMBL" id="VUOA01000018">
    <property type="protein sequence ID" value="KAA2237626.1"/>
    <property type="molecule type" value="Genomic_DNA"/>
</dbReference>
<evidence type="ECO:0000313" key="2">
    <source>
        <dbReference type="EMBL" id="KAA2237626.1"/>
    </source>
</evidence>
<protein>
    <submittedName>
        <fullName evidence="2">CoA transferase</fullName>
    </submittedName>
</protein>
<evidence type="ECO:0000313" key="3">
    <source>
        <dbReference type="Proteomes" id="UP000323142"/>
    </source>
</evidence>
<dbReference type="Pfam" id="PF02515">
    <property type="entry name" value="CoA_transf_3"/>
    <property type="match status" value="1"/>
</dbReference>
<accession>A0A5B2VGE5</accession>
<dbReference type="InterPro" id="IPR023606">
    <property type="entry name" value="CoA-Trfase_III_dom_1_sf"/>
</dbReference>
<evidence type="ECO:0000256" key="1">
    <source>
        <dbReference type="ARBA" id="ARBA00022679"/>
    </source>
</evidence>
<keyword evidence="1 2" id="KW-0808">Transferase</keyword>
<dbReference type="Proteomes" id="UP000323142">
    <property type="component" value="Unassembled WGS sequence"/>
</dbReference>